<organism evidence="2 3">
    <name type="scientific">Cryoendolithus antarcticus</name>
    <dbReference type="NCBI Taxonomy" id="1507870"/>
    <lineage>
        <taxon>Eukaryota</taxon>
        <taxon>Fungi</taxon>
        <taxon>Dikarya</taxon>
        <taxon>Ascomycota</taxon>
        <taxon>Pezizomycotina</taxon>
        <taxon>Dothideomycetes</taxon>
        <taxon>Dothideomycetidae</taxon>
        <taxon>Cladosporiales</taxon>
        <taxon>Cladosporiaceae</taxon>
        <taxon>Cryoendolithus</taxon>
    </lineage>
</organism>
<protein>
    <submittedName>
        <fullName evidence="2">Uncharacterized protein</fullName>
    </submittedName>
</protein>
<evidence type="ECO:0000313" key="3">
    <source>
        <dbReference type="Proteomes" id="UP000192596"/>
    </source>
</evidence>
<dbReference type="AlphaFoldDB" id="A0A1V8SR02"/>
<sequence length="442" mass="49365">MDLDLISALQSLTVQDASTTKPPEQPFTSTLDTPTQTSVPRRQPHHELVFSHPCDIPLPQGCTLRLDAPLGWSFLSRQPTPSVPGHILPQQFFCLLAGPQQASPANLLTGDALKLHTDINVLAALAGRSKLSVISIQQADGDIVFHVQRETVVYGTEVHNAEQITTYSMDPGSFNHMTTFASDWSRVLENLVRRKTELAMHVVRAAAGIVADEWMQGRELRIPSLRCEYCHNFVLEEHEREEARAALNAEKKRRWVQKQALWVELDQRDLDDQFEVHVTAKTLHCVLSKTVGSLDFPSGIVPASQSPFESEEAVHAIGVISQWLEADHNCKVRASIREIFARLMEIIEGSLRATTKPGGVVLVPKPAGWSALLELWMERAMKFLQHRVCEQCEGFGEERNGVHFHEKYDLVYTAGQDKTLVDFAAIEGGMVGMNMQRTSLPL</sequence>
<reference evidence="3" key="1">
    <citation type="submission" date="2017-03" db="EMBL/GenBank/DDBJ databases">
        <title>Genomes of endolithic fungi from Antarctica.</title>
        <authorList>
            <person name="Coleine C."/>
            <person name="Masonjones S."/>
            <person name="Stajich J.E."/>
        </authorList>
    </citation>
    <scope>NUCLEOTIDE SEQUENCE [LARGE SCALE GENOMIC DNA]</scope>
    <source>
        <strain evidence="3">CCFEE 5527</strain>
    </source>
</reference>
<dbReference type="InParanoid" id="A0A1V8SR02"/>
<name>A0A1V8SR02_9PEZI</name>
<gene>
    <name evidence="2" type="ORF">B0A48_12865</name>
</gene>
<dbReference type="EMBL" id="NAJO01000031">
    <property type="protein sequence ID" value="OQO01312.1"/>
    <property type="molecule type" value="Genomic_DNA"/>
</dbReference>
<feature type="region of interest" description="Disordered" evidence="1">
    <location>
        <begin position="14"/>
        <end position="41"/>
    </location>
</feature>
<evidence type="ECO:0000256" key="1">
    <source>
        <dbReference type="SAM" id="MobiDB-lite"/>
    </source>
</evidence>
<accession>A0A1V8SR02</accession>
<proteinExistence type="predicted"/>
<keyword evidence="3" id="KW-1185">Reference proteome</keyword>
<feature type="compositionally biased region" description="Polar residues" evidence="1">
    <location>
        <begin position="14"/>
        <end position="40"/>
    </location>
</feature>
<evidence type="ECO:0000313" key="2">
    <source>
        <dbReference type="EMBL" id="OQO01312.1"/>
    </source>
</evidence>
<comment type="caution">
    <text evidence="2">The sequence shown here is derived from an EMBL/GenBank/DDBJ whole genome shotgun (WGS) entry which is preliminary data.</text>
</comment>
<dbReference type="Proteomes" id="UP000192596">
    <property type="component" value="Unassembled WGS sequence"/>
</dbReference>